<reference evidence="1" key="2">
    <citation type="submission" date="2021-04" db="EMBL/GenBank/DDBJ databases">
        <title>Isolation and genomic analysis of the ibuprofen-degrading bacterium Sphingomonas strain MPO218.</title>
        <authorList>
            <person name="Aulestia M."/>
            <person name="Flores A."/>
            <person name="Mangas E.L."/>
            <person name="Perez-Pulido A.J."/>
            <person name="Santero E."/>
            <person name="Camacho E.M."/>
        </authorList>
    </citation>
    <scope>NUCLEOTIDE SEQUENCE</scope>
    <source>
        <strain evidence="1">MPO218</strain>
    </source>
</reference>
<dbReference type="RefSeq" id="WP_208631746.1">
    <property type="nucleotide sequence ID" value="NZ_CP059319.1"/>
</dbReference>
<dbReference type="Pfam" id="PF22758">
    <property type="entry name" value="Phage_cement"/>
    <property type="match status" value="2"/>
</dbReference>
<evidence type="ECO:0000313" key="2">
    <source>
        <dbReference type="Proteomes" id="UP000664914"/>
    </source>
</evidence>
<gene>
    <name evidence="1" type="ORF">HRJ34_15565</name>
</gene>
<reference evidence="1" key="1">
    <citation type="submission" date="2020-07" db="EMBL/GenBank/DDBJ databases">
        <authorList>
            <person name="Camacho E."/>
        </authorList>
    </citation>
    <scope>NUCLEOTIDE SEQUENCE</scope>
    <source>
        <strain evidence="1">MPO218</strain>
    </source>
</reference>
<sequence length="239" mass="24141">MAEVQTTYTDNLAPAYPGMIANGEVGNRITRTCEDAAGIGFGKAVYRGAGDHGCTATQTLVAAGSEDAGNTGTGTVTDAPTVSAGAKIGRYTLLLLQTSATGEYSVHDPDGVLVGSGNIASAFSGGGLAFTWANGGTMTIGDKAYVDVTGNEFLGITIAHEALAVLPGADADEYPQYENVPILTGGTPIWVTVGADVTDGANVYVAADGDFEPSGGIPLLGWEFDNTVASGGLAKIVKR</sequence>
<dbReference type="AlphaFoldDB" id="A0A975HC34"/>
<protein>
    <recommendedName>
        <fullName evidence="3">Head decoration protein</fullName>
    </recommendedName>
</protein>
<organism evidence="1 2">
    <name type="scientific">Rhizorhabdus wittichii</name>
    <dbReference type="NCBI Taxonomy" id="160791"/>
    <lineage>
        <taxon>Bacteria</taxon>
        <taxon>Pseudomonadati</taxon>
        <taxon>Pseudomonadota</taxon>
        <taxon>Alphaproteobacteria</taxon>
        <taxon>Sphingomonadales</taxon>
        <taxon>Sphingomonadaceae</taxon>
        <taxon>Rhizorhabdus</taxon>
    </lineage>
</organism>
<dbReference type="EMBL" id="CP059319">
    <property type="protein sequence ID" value="QTH19782.1"/>
    <property type="molecule type" value="Genomic_DNA"/>
</dbReference>
<dbReference type="Proteomes" id="UP000664914">
    <property type="component" value="Chromosome"/>
</dbReference>
<dbReference type="InterPro" id="IPR054438">
    <property type="entry name" value="Struct_cement_gp24/gp6"/>
</dbReference>
<evidence type="ECO:0008006" key="3">
    <source>
        <dbReference type="Google" id="ProtNLM"/>
    </source>
</evidence>
<accession>A0A975HC34</accession>
<name>A0A975HC34_9SPHN</name>
<evidence type="ECO:0000313" key="1">
    <source>
        <dbReference type="EMBL" id="QTH19782.1"/>
    </source>
</evidence>
<proteinExistence type="predicted"/>